<dbReference type="SUPFAM" id="SSF140931">
    <property type="entry name" value="Fic-like"/>
    <property type="match status" value="1"/>
</dbReference>
<dbReference type="Pfam" id="PF02661">
    <property type="entry name" value="Fic"/>
    <property type="match status" value="1"/>
</dbReference>
<dbReference type="EMBL" id="BAAANJ010000007">
    <property type="protein sequence ID" value="GAA1812527.1"/>
    <property type="molecule type" value="Genomic_DNA"/>
</dbReference>
<dbReference type="Gene3D" id="1.10.3290.10">
    <property type="entry name" value="Fido-like domain"/>
    <property type="match status" value="1"/>
</dbReference>
<keyword evidence="3" id="KW-1185">Reference proteome</keyword>
<gene>
    <name evidence="2" type="ORF">GCM10009749_22210</name>
</gene>
<sequence length="210" mass="23225">MTFDPGYGDTPLDPDEADALTAEARAVVGDPPLKAAIFELEQEIEQAVALDLINAVLRGELGVDDLLTPGFVFDLHARLYGAVWTWAGRARVRLLSIGVDPAQVQVQVDLRSTLDNLAYRWASTKDWDARQFGIAVHAELVRIHPFVDGNGRATRLIGDLVYVAAQGVDSPPAVYDWSFDKRTYIDLLRVFDQNRDPIPLAAFIPITLIE</sequence>
<dbReference type="InterPro" id="IPR036597">
    <property type="entry name" value="Fido-like_dom_sf"/>
</dbReference>
<organism evidence="2 3">
    <name type="scientific">Agromyces neolithicus</name>
    <dbReference type="NCBI Taxonomy" id="269420"/>
    <lineage>
        <taxon>Bacteria</taxon>
        <taxon>Bacillati</taxon>
        <taxon>Actinomycetota</taxon>
        <taxon>Actinomycetes</taxon>
        <taxon>Micrococcales</taxon>
        <taxon>Microbacteriaceae</taxon>
        <taxon>Agromyces</taxon>
    </lineage>
</organism>
<dbReference type="PANTHER" id="PTHR13504:SF39">
    <property type="entry name" value="CELL FILAMENTATION PROTEIN"/>
    <property type="match status" value="1"/>
</dbReference>
<dbReference type="InterPro" id="IPR003812">
    <property type="entry name" value="Fido"/>
</dbReference>
<comment type="caution">
    <text evidence="2">The sequence shown here is derived from an EMBL/GenBank/DDBJ whole genome shotgun (WGS) entry which is preliminary data.</text>
</comment>
<accession>A0ABN2M797</accession>
<dbReference type="PANTHER" id="PTHR13504">
    <property type="entry name" value="FIDO DOMAIN-CONTAINING PROTEIN DDB_G0283145"/>
    <property type="match status" value="1"/>
</dbReference>
<name>A0ABN2M797_9MICO</name>
<protein>
    <recommendedName>
        <fullName evidence="1">Fido domain-containing protein</fullName>
    </recommendedName>
</protein>
<dbReference type="InterPro" id="IPR040198">
    <property type="entry name" value="Fido_containing"/>
</dbReference>
<dbReference type="RefSeq" id="WP_344296162.1">
    <property type="nucleotide sequence ID" value="NZ_BAAANJ010000007.1"/>
</dbReference>
<dbReference type="PROSITE" id="PS51459">
    <property type="entry name" value="FIDO"/>
    <property type="match status" value="1"/>
</dbReference>
<evidence type="ECO:0000313" key="2">
    <source>
        <dbReference type="EMBL" id="GAA1812527.1"/>
    </source>
</evidence>
<dbReference type="Proteomes" id="UP001500002">
    <property type="component" value="Unassembled WGS sequence"/>
</dbReference>
<reference evidence="2 3" key="1">
    <citation type="journal article" date="2019" name="Int. J. Syst. Evol. Microbiol.">
        <title>The Global Catalogue of Microorganisms (GCM) 10K type strain sequencing project: providing services to taxonomists for standard genome sequencing and annotation.</title>
        <authorList>
            <consortium name="The Broad Institute Genomics Platform"/>
            <consortium name="The Broad Institute Genome Sequencing Center for Infectious Disease"/>
            <person name="Wu L."/>
            <person name="Ma J."/>
        </authorList>
    </citation>
    <scope>NUCLEOTIDE SEQUENCE [LARGE SCALE GENOMIC DNA]</scope>
    <source>
        <strain evidence="2 3">JCM 14322</strain>
    </source>
</reference>
<evidence type="ECO:0000259" key="1">
    <source>
        <dbReference type="PROSITE" id="PS51459"/>
    </source>
</evidence>
<evidence type="ECO:0000313" key="3">
    <source>
        <dbReference type="Proteomes" id="UP001500002"/>
    </source>
</evidence>
<proteinExistence type="predicted"/>
<feature type="domain" description="Fido" evidence="1">
    <location>
        <begin position="67"/>
        <end position="206"/>
    </location>
</feature>